<sequence length="104" mass="11146">MAWIYLIIAGLLEMLGVVCMNIYAQHHKKIAILGVALTFMLSLTTLSLALQTIPMSTGYAIWTGVGAVGGTLVSIVFYGESKQAMRLLCITVILGCTIGLKLIN</sequence>
<evidence type="ECO:0000313" key="9">
    <source>
        <dbReference type="EMBL" id="RIO45418.1"/>
    </source>
</evidence>
<reference evidence="9 10" key="1">
    <citation type="journal article" date="2016" name="Front. Microbiol.">
        <title>Comprehensive Phylogenetic Analysis of Bovine Non-aureus Staphylococci Species Based on Whole-Genome Sequencing.</title>
        <authorList>
            <person name="Naushad S."/>
            <person name="Barkema H.W."/>
            <person name="Luby C."/>
            <person name="Condas L.A."/>
            <person name="Nobrega D.B."/>
            <person name="Carson D.A."/>
            <person name="De Buck J."/>
        </authorList>
    </citation>
    <scope>NUCLEOTIDE SEQUENCE [LARGE SCALE GENOMIC DNA]</scope>
    <source>
        <strain evidence="9 10">SNUC 5959</strain>
    </source>
</reference>
<dbReference type="EMBL" id="QXVO01000021">
    <property type="protein sequence ID" value="RIO45418.1"/>
    <property type="molecule type" value="Genomic_DNA"/>
</dbReference>
<dbReference type="AlphaFoldDB" id="A0A418JIB2"/>
<evidence type="ECO:0000256" key="4">
    <source>
        <dbReference type="ARBA" id="ARBA00022692"/>
    </source>
</evidence>
<evidence type="ECO:0000256" key="3">
    <source>
        <dbReference type="ARBA" id="ARBA00022475"/>
    </source>
</evidence>
<evidence type="ECO:0000256" key="1">
    <source>
        <dbReference type="ARBA" id="ARBA00004651"/>
    </source>
</evidence>
<dbReference type="SUPFAM" id="SSF103481">
    <property type="entry name" value="Multidrug resistance efflux transporter EmrE"/>
    <property type="match status" value="1"/>
</dbReference>
<evidence type="ECO:0000256" key="7">
    <source>
        <dbReference type="RuleBase" id="RU003942"/>
    </source>
</evidence>
<evidence type="ECO:0000313" key="10">
    <source>
        <dbReference type="Proteomes" id="UP000285625"/>
    </source>
</evidence>
<dbReference type="InterPro" id="IPR000390">
    <property type="entry name" value="Small_drug/metabolite_transptr"/>
</dbReference>
<protein>
    <submittedName>
        <fullName evidence="9">QacE family quaternary ammonium compound efflux SMR transporter</fullName>
    </submittedName>
</protein>
<keyword evidence="2" id="KW-0813">Transport</keyword>
<dbReference type="RefSeq" id="WP_119635530.1">
    <property type="nucleotide sequence ID" value="NZ_QXVO01000021.1"/>
</dbReference>
<dbReference type="InterPro" id="IPR045324">
    <property type="entry name" value="Small_multidrug_res"/>
</dbReference>
<dbReference type="PANTHER" id="PTHR30561">
    <property type="entry name" value="SMR FAMILY PROTON-DEPENDENT DRUG EFFLUX TRANSPORTER SUGE"/>
    <property type="match status" value="1"/>
</dbReference>
<keyword evidence="5 8" id="KW-1133">Transmembrane helix</keyword>
<evidence type="ECO:0000256" key="5">
    <source>
        <dbReference type="ARBA" id="ARBA00022989"/>
    </source>
</evidence>
<comment type="subcellular location">
    <subcellularLocation>
        <location evidence="1 7">Cell membrane</location>
        <topology evidence="1 7">Multi-pass membrane protein</topology>
    </subcellularLocation>
</comment>
<evidence type="ECO:0000256" key="6">
    <source>
        <dbReference type="ARBA" id="ARBA00023136"/>
    </source>
</evidence>
<organism evidence="9 10">
    <name type="scientific">Staphylococcus hyicus</name>
    <dbReference type="NCBI Taxonomy" id="1284"/>
    <lineage>
        <taxon>Bacteria</taxon>
        <taxon>Bacillati</taxon>
        <taxon>Bacillota</taxon>
        <taxon>Bacilli</taxon>
        <taxon>Bacillales</taxon>
        <taxon>Staphylococcaceae</taxon>
        <taxon>Staphylococcus</taxon>
    </lineage>
</organism>
<feature type="transmembrane region" description="Helical" evidence="8">
    <location>
        <begin position="31"/>
        <end position="53"/>
    </location>
</feature>
<dbReference type="GO" id="GO:0005886">
    <property type="term" value="C:plasma membrane"/>
    <property type="evidence" value="ECO:0007669"/>
    <property type="project" value="UniProtKB-SubCell"/>
</dbReference>
<comment type="caution">
    <text evidence="9">The sequence shown here is derived from an EMBL/GenBank/DDBJ whole genome shotgun (WGS) entry which is preliminary data.</text>
</comment>
<keyword evidence="4 7" id="KW-0812">Transmembrane</keyword>
<gene>
    <name evidence="9" type="ORF">BUZ57_07650</name>
</gene>
<feature type="transmembrane region" description="Helical" evidence="8">
    <location>
        <begin position="6"/>
        <end position="24"/>
    </location>
</feature>
<evidence type="ECO:0000256" key="2">
    <source>
        <dbReference type="ARBA" id="ARBA00022448"/>
    </source>
</evidence>
<feature type="transmembrane region" description="Helical" evidence="8">
    <location>
        <begin position="85"/>
        <end position="103"/>
    </location>
</feature>
<dbReference type="Pfam" id="PF00893">
    <property type="entry name" value="Multi_Drug_Res"/>
    <property type="match status" value="1"/>
</dbReference>
<dbReference type="GO" id="GO:0022857">
    <property type="term" value="F:transmembrane transporter activity"/>
    <property type="evidence" value="ECO:0007669"/>
    <property type="project" value="InterPro"/>
</dbReference>
<evidence type="ECO:0000256" key="8">
    <source>
        <dbReference type="SAM" id="Phobius"/>
    </source>
</evidence>
<keyword evidence="6 8" id="KW-0472">Membrane</keyword>
<dbReference type="Proteomes" id="UP000285625">
    <property type="component" value="Unassembled WGS sequence"/>
</dbReference>
<keyword evidence="3" id="KW-1003">Cell membrane</keyword>
<dbReference type="InterPro" id="IPR037185">
    <property type="entry name" value="EmrE-like"/>
</dbReference>
<dbReference type="PANTHER" id="PTHR30561:SF0">
    <property type="entry name" value="GUANIDINIUM EXPORTER"/>
    <property type="match status" value="1"/>
</dbReference>
<dbReference type="STRING" id="1284.SHYC_11600"/>
<name>A0A418JIB2_STAHY</name>
<dbReference type="Gene3D" id="1.10.3730.20">
    <property type="match status" value="1"/>
</dbReference>
<accession>A0A418JIB2</accession>
<feature type="transmembrane region" description="Helical" evidence="8">
    <location>
        <begin position="59"/>
        <end position="78"/>
    </location>
</feature>
<proteinExistence type="inferred from homology"/>
<comment type="similarity">
    <text evidence="7">Belongs to the drug/metabolite transporter (DMT) superfamily. Small multidrug resistance (SMR) (TC 2.A.7.1) family.</text>
</comment>